<name>A0A9D7XHU0_9BACT</name>
<proteinExistence type="predicted"/>
<keyword evidence="1" id="KW-0472">Membrane</keyword>
<feature type="transmembrane region" description="Helical" evidence="1">
    <location>
        <begin position="189"/>
        <end position="207"/>
    </location>
</feature>
<feature type="transmembrane region" description="Helical" evidence="1">
    <location>
        <begin position="67"/>
        <end position="90"/>
    </location>
</feature>
<organism evidence="2 3">
    <name type="scientific">Candidatus Defluviibacterium haderslevense</name>
    <dbReference type="NCBI Taxonomy" id="2981993"/>
    <lineage>
        <taxon>Bacteria</taxon>
        <taxon>Pseudomonadati</taxon>
        <taxon>Bacteroidota</taxon>
        <taxon>Saprospiria</taxon>
        <taxon>Saprospirales</taxon>
        <taxon>Saprospiraceae</taxon>
        <taxon>Candidatus Defluviibacterium</taxon>
    </lineage>
</organism>
<feature type="transmembrane region" description="Helical" evidence="1">
    <location>
        <begin position="143"/>
        <end position="159"/>
    </location>
</feature>
<gene>
    <name evidence="2" type="ORF">IPO85_11610</name>
</gene>
<protein>
    <submittedName>
        <fullName evidence="2">Uncharacterized protein</fullName>
    </submittedName>
</protein>
<dbReference type="EMBL" id="JADKFW010000007">
    <property type="protein sequence ID" value="MBK9718137.1"/>
    <property type="molecule type" value="Genomic_DNA"/>
</dbReference>
<feature type="transmembrane region" description="Helical" evidence="1">
    <location>
        <begin position="102"/>
        <end position="123"/>
    </location>
</feature>
<reference evidence="2 3" key="1">
    <citation type="submission" date="2020-10" db="EMBL/GenBank/DDBJ databases">
        <title>Connecting structure to function with the recovery of over 1000 high-quality activated sludge metagenome-assembled genomes encoding full-length rRNA genes using long-read sequencing.</title>
        <authorList>
            <person name="Singleton C.M."/>
            <person name="Petriglieri F."/>
            <person name="Kristensen J.M."/>
            <person name="Kirkegaard R.H."/>
            <person name="Michaelsen T.Y."/>
            <person name="Andersen M.H."/>
            <person name="Karst S.M."/>
            <person name="Dueholm M.S."/>
            <person name="Nielsen P.H."/>
            <person name="Albertsen M."/>
        </authorList>
    </citation>
    <scope>NUCLEOTIDE SEQUENCE [LARGE SCALE GENOMIC DNA]</scope>
    <source>
        <strain evidence="2">Ribe_18-Q3-R11-54_BAT3C.373</strain>
    </source>
</reference>
<dbReference type="InterPro" id="IPR046737">
    <property type="entry name" value="DUF6629"/>
</dbReference>
<feature type="transmembrane region" description="Helical" evidence="1">
    <location>
        <begin position="32"/>
        <end position="55"/>
    </location>
</feature>
<accession>A0A9D7XHU0</accession>
<evidence type="ECO:0000256" key="1">
    <source>
        <dbReference type="SAM" id="Phobius"/>
    </source>
</evidence>
<evidence type="ECO:0000313" key="2">
    <source>
        <dbReference type="EMBL" id="MBK9718137.1"/>
    </source>
</evidence>
<keyword evidence="1" id="KW-0812">Transmembrane</keyword>
<feature type="transmembrane region" description="Helical" evidence="1">
    <location>
        <begin position="166"/>
        <end position="183"/>
    </location>
</feature>
<dbReference type="AlphaFoldDB" id="A0A9D7XHU0"/>
<comment type="caution">
    <text evidence="2">The sequence shown here is derived from an EMBL/GenBank/DDBJ whole genome shotgun (WGS) entry which is preliminary data.</text>
</comment>
<evidence type="ECO:0000313" key="3">
    <source>
        <dbReference type="Proteomes" id="UP000808349"/>
    </source>
</evidence>
<sequence>MCFSAGASFGAGIVLSAIGMASIRKVKSMPQILFASIPLMFAAQQITEGLLWITLRDPSFVSIQRNLTYVFLFLAQVTWPVWIPISILLLDKGTKYKRIQKVFVFMGVVISIYLGYCLFVFPVEAQIMDYHILYVLHYPHTRSLFGSVFYIVAILAPPFFSTVKRLWMLGLIVFFSFLVSILFYQYYFVSVWCFFASITSVSVLFILREINGSKNTVPPVPAQLIV</sequence>
<feature type="transmembrane region" description="Helical" evidence="1">
    <location>
        <begin position="6"/>
        <end position="23"/>
    </location>
</feature>
<dbReference type="Proteomes" id="UP000808349">
    <property type="component" value="Unassembled WGS sequence"/>
</dbReference>
<dbReference type="Pfam" id="PF20334">
    <property type="entry name" value="DUF6629"/>
    <property type="match status" value="1"/>
</dbReference>
<keyword evidence="1" id="KW-1133">Transmembrane helix</keyword>